<dbReference type="NCBIfam" id="TIGR00328">
    <property type="entry name" value="flhB"/>
    <property type="match status" value="1"/>
</dbReference>
<dbReference type="PANTHER" id="PTHR30531">
    <property type="entry name" value="FLAGELLAR BIOSYNTHETIC PROTEIN FLHB"/>
    <property type="match status" value="1"/>
</dbReference>
<evidence type="ECO:0000256" key="5">
    <source>
        <dbReference type="ARBA" id="ARBA00022475"/>
    </source>
</evidence>
<keyword evidence="14" id="KW-0282">Flagellum</keyword>
<dbReference type="SUPFAM" id="SSF160544">
    <property type="entry name" value="EscU C-terminal domain-like"/>
    <property type="match status" value="1"/>
</dbReference>
<dbReference type="InterPro" id="IPR029025">
    <property type="entry name" value="T3SS_substrate_exporter_C"/>
</dbReference>
<evidence type="ECO:0000256" key="10">
    <source>
        <dbReference type="ARBA" id="ARBA00023136"/>
    </source>
</evidence>
<name>A0ABT0TVI3_9HELI</name>
<dbReference type="PRINTS" id="PR00950">
    <property type="entry name" value="TYPE3IMSPROT"/>
</dbReference>
<dbReference type="Proteomes" id="UP001057522">
    <property type="component" value="Unassembled WGS sequence"/>
</dbReference>
<evidence type="ECO:0000256" key="13">
    <source>
        <dbReference type="RuleBase" id="RU364091"/>
    </source>
</evidence>
<evidence type="ECO:0000313" key="15">
    <source>
        <dbReference type="Proteomes" id="UP001057522"/>
    </source>
</evidence>
<keyword evidence="10 13" id="KW-0472">Membrane</keyword>
<sequence>MADEEEKTEAPSARKIEKAREEGNVIKSPDVNAFLGLVVGLVLIFLCFNFWVNGLSGIFFEVYHIFNQDLTRSNAISLTISLVFKVLYLLTPIFGALMLIGIIANISQSGFLLTTKAIQPKLQKLNFISGLKNIISLKKLLDGFLITFKVLTAFIIAFFVFLGFMKELTTVSLFPIGDQMIWLKDKALILIAILLAFFLVMAIADYLIKRYQYFKSLRMSKQEVKDEFKNQEGDQQVKGKIRSLMFQAAKKRMMQNIPNADVVVTNPTHYAVALRYDSSKERAPRVLAKGVDFLAQRIKEIAKENEIPIIENPPLARALYKDVDIDKEIPETLYQAMVEVLIKVQQINEERKKGVNF</sequence>
<evidence type="ECO:0000256" key="9">
    <source>
        <dbReference type="ARBA" id="ARBA00022989"/>
    </source>
</evidence>
<comment type="caution">
    <text evidence="14">The sequence shown here is derived from an EMBL/GenBank/DDBJ whole genome shotgun (WGS) entry which is preliminary data.</text>
</comment>
<evidence type="ECO:0000256" key="12">
    <source>
        <dbReference type="ARBA" id="ARBA00025078"/>
    </source>
</evidence>
<protein>
    <recommendedName>
        <fullName evidence="3 13">Flagellar biosynthetic protein FlhB</fullName>
    </recommendedName>
</protein>
<keyword evidence="5 13" id="KW-1003">Cell membrane</keyword>
<comment type="similarity">
    <text evidence="2 13">Belongs to the type III secretion exporter family.</text>
</comment>
<comment type="subcellular location">
    <subcellularLocation>
        <location evidence="1">Cell membrane</location>
        <topology evidence="1">Multi-pass membrane protein</topology>
    </subcellularLocation>
</comment>
<organism evidence="14 15">
    <name type="scientific">Helicobacter colisuis</name>
    <dbReference type="NCBI Taxonomy" id="2949739"/>
    <lineage>
        <taxon>Bacteria</taxon>
        <taxon>Pseudomonadati</taxon>
        <taxon>Campylobacterota</taxon>
        <taxon>Epsilonproteobacteria</taxon>
        <taxon>Campylobacterales</taxon>
        <taxon>Helicobacteraceae</taxon>
        <taxon>Helicobacter</taxon>
    </lineage>
</organism>
<evidence type="ECO:0000256" key="7">
    <source>
        <dbReference type="ARBA" id="ARBA00022795"/>
    </source>
</evidence>
<reference evidence="14" key="1">
    <citation type="submission" date="2022-06" db="EMBL/GenBank/DDBJ databases">
        <title>Helicobacter colisuis sp. nov.</title>
        <authorList>
            <person name="Papic B."/>
            <person name="Gruntar I."/>
        </authorList>
    </citation>
    <scope>NUCLEOTIDE SEQUENCE</scope>
    <source>
        <strain evidence="14">11154-15</strain>
    </source>
</reference>
<comment type="function">
    <text evidence="12 13">Required for formation of the rod structure in the basal body of the flagellar apparatus. Together with FliI and FliH, may constitute the export apparatus of flagellin.</text>
</comment>
<dbReference type="RefSeq" id="WP_250604444.1">
    <property type="nucleotide sequence ID" value="NZ_JAMOKX010000004.1"/>
</dbReference>
<dbReference type="PANTHER" id="PTHR30531:SF12">
    <property type="entry name" value="FLAGELLAR BIOSYNTHETIC PROTEIN FLHB"/>
    <property type="match status" value="1"/>
</dbReference>
<evidence type="ECO:0000256" key="11">
    <source>
        <dbReference type="ARBA" id="ARBA00023225"/>
    </source>
</evidence>
<keyword evidence="6 13" id="KW-0812">Transmembrane</keyword>
<keyword evidence="8 13" id="KW-0653">Protein transport</keyword>
<dbReference type="EMBL" id="JAMOKX010000004">
    <property type="protein sequence ID" value="MCL9819675.1"/>
    <property type="molecule type" value="Genomic_DNA"/>
</dbReference>
<gene>
    <name evidence="13 14" type="primary">flhB</name>
    <name evidence="14" type="ORF">NCR95_05785</name>
</gene>
<accession>A0ABT0TVI3</accession>
<evidence type="ECO:0000256" key="3">
    <source>
        <dbReference type="ARBA" id="ARBA00021622"/>
    </source>
</evidence>
<keyword evidence="4 13" id="KW-0813">Transport</keyword>
<feature type="transmembrane region" description="Helical" evidence="13">
    <location>
        <begin position="140"/>
        <end position="165"/>
    </location>
</feature>
<evidence type="ECO:0000256" key="6">
    <source>
        <dbReference type="ARBA" id="ARBA00022692"/>
    </source>
</evidence>
<keyword evidence="11 13" id="KW-1006">Bacterial flagellum protein export</keyword>
<keyword evidence="9 13" id="KW-1133">Transmembrane helix</keyword>
<proteinExistence type="inferred from homology"/>
<dbReference type="Gene3D" id="3.40.1690.10">
    <property type="entry name" value="secretion proteins EscU"/>
    <property type="match status" value="1"/>
</dbReference>
<keyword evidence="14" id="KW-0969">Cilium</keyword>
<evidence type="ECO:0000313" key="14">
    <source>
        <dbReference type="EMBL" id="MCL9819675.1"/>
    </source>
</evidence>
<evidence type="ECO:0000256" key="8">
    <source>
        <dbReference type="ARBA" id="ARBA00022927"/>
    </source>
</evidence>
<evidence type="ECO:0000256" key="1">
    <source>
        <dbReference type="ARBA" id="ARBA00004651"/>
    </source>
</evidence>
<keyword evidence="7 13" id="KW-1005">Bacterial flagellum biogenesis</keyword>
<evidence type="ECO:0000256" key="2">
    <source>
        <dbReference type="ARBA" id="ARBA00010690"/>
    </source>
</evidence>
<feature type="transmembrane region" description="Helical" evidence="13">
    <location>
        <begin position="187"/>
        <end position="208"/>
    </location>
</feature>
<evidence type="ECO:0000256" key="4">
    <source>
        <dbReference type="ARBA" id="ARBA00022448"/>
    </source>
</evidence>
<dbReference type="Gene3D" id="6.10.250.2080">
    <property type="match status" value="1"/>
</dbReference>
<keyword evidence="14" id="KW-0966">Cell projection</keyword>
<dbReference type="Pfam" id="PF01312">
    <property type="entry name" value="Bac_export_2"/>
    <property type="match status" value="1"/>
</dbReference>
<dbReference type="InterPro" id="IPR006135">
    <property type="entry name" value="T3SS_substrate_exporter"/>
</dbReference>
<keyword evidence="15" id="KW-1185">Reference proteome</keyword>
<feature type="transmembrane region" description="Helical" evidence="13">
    <location>
        <begin position="33"/>
        <end position="52"/>
    </location>
</feature>
<dbReference type="InterPro" id="IPR006136">
    <property type="entry name" value="FlhB"/>
</dbReference>
<comment type="caution">
    <text evidence="13">Lacks conserved residue(s) required for the propagation of feature annotation.</text>
</comment>